<protein>
    <submittedName>
        <fullName evidence="1">Alpha-D-ribose 1-methylphosphonate 5-triphosphate synthase subunit PhnH</fullName>
        <ecNumber evidence="1">2.7.8.37</ecNumber>
    </submittedName>
</protein>
<gene>
    <name evidence="1" type="ORF">FX982_04229</name>
</gene>
<dbReference type="InterPro" id="IPR008772">
    <property type="entry name" value="Phosphonate_metab_PhnH"/>
</dbReference>
<dbReference type="EMBL" id="CP053746">
    <property type="protein sequence ID" value="QKF53236.1"/>
    <property type="molecule type" value="Genomic_DNA"/>
</dbReference>
<dbReference type="Proteomes" id="UP000501989">
    <property type="component" value="Chromosome"/>
</dbReference>
<organism evidence="1 2">
    <name type="scientific">Pseudomonas graminis</name>
    <dbReference type="NCBI Taxonomy" id="158627"/>
    <lineage>
        <taxon>Bacteria</taxon>
        <taxon>Pseudomonadati</taxon>
        <taxon>Pseudomonadota</taxon>
        <taxon>Gammaproteobacteria</taxon>
        <taxon>Pseudomonadales</taxon>
        <taxon>Pseudomonadaceae</taxon>
        <taxon>Pseudomonas</taxon>
    </lineage>
</organism>
<dbReference type="GO" id="GO:0061693">
    <property type="term" value="F:alpha-D-ribose 1-methylphosphonate 5-triphosphate synthase activity"/>
    <property type="evidence" value="ECO:0007669"/>
    <property type="project" value="UniProtKB-EC"/>
</dbReference>
<dbReference type="EC" id="2.7.8.37" evidence="1"/>
<dbReference type="PIRSF" id="PIRSF020680">
    <property type="entry name" value="PhnH"/>
    <property type="match status" value="1"/>
</dbReference>
<evidence type="ECO:0000313" key="2">
    <source>
        <dbReference type="Proteomes" id="UP000501989"/>
    </source>
</evidence>
<dbReference type="SUPFAM" id="SSF159709">
    <property type="entry name" value="PhnH-like"/>
    <property type="match status" value="1"/>
</dbReference>
<dbReference type="KEGG" id="pgg:FX982_04229"/>
<sequence>MSTSLATESLPASLLQPAFTDPVLDAQRSFRAALKALAGPGVAQSLLATQTPPHLEGLAAASHALCLALLDIDTPLWLAPTFDTQAIRANLTFHCGCPIVSDRQNARFALLDDSQLHDLSGFDLGNDRYPDQSCTLLVQLPSLQGGTQLAWRGPGIESKNHVSLPLQEAFWQERESRNDFPRGIDVFFVAGSELLGLPRSTQVLFKSQPSSLQPSRGAA</sequence>
<dbReference type="InterPro" id="IPR038058">
    <property type="entry name" value="PhnH-like_sp"/>
</dbReference>
<keyword evidence="2" id="KW-1185">Reference proteome</keyword>
<dbReference type="Pfam" id="PF05845">
    <property type="entry name" value="PhnH"/>
    <property type="match status" value="1"/>
</dbReference>
<dbReference type="NCBIfam" id="TIGR03292">
    <property type="entry name" value="PhnH_redo"/>
    <property type="match status" value="1"/>
</dbReference>
<accession>A0A6M8MMR0</accession>
<keyword evidence="1" id="KW-0808">Transferase</keyword>
<dbReference type="GO" id="GO:0019634">
    <property type="term" value="P:organic phosphonate metabolic process"/>
    <property type="evidence" value="ECO:0007669"/>
    <property type="project" value="InterPro"/>
</dbReference>
<proteinExistence type="predicted"/>
<dbReference type="AlphaFoldDB" id="A0A6M8MMR0"/>
<dbReference type="Gene3D" id="3.40.50.11310">
    <property type="entry name" value="Bacterial phosphonate metabolism protein PhnH"/>
    <property type="match status" value="1"/>
</dbReference>
<reference evidence="2" key="1">
    <citation type="submission" date="2019-12" db="EMBL/GenBank/DDBJ databases">
        <title>Endophytic bacteria associated with Panax ginseng seedlings.</title>
        <authorList>
            <person name="Park J.M."/>
            <person name="Shin R."/>
            <person name="Jo S.H."/>
        </authorList>
    </citation>
    <scope>NUCLEOTIDE SEQUENCE [LARGE SCALE GENOMIC DNA]</scope>
    <source>
        <strain evidence="2">PgKB30</strain>
    </source>
</reference>
<name>A0A6M8MMR0_9PSED</name>
<evidence type="ECO:0000313" key="1">
    <source>
        <dbReference type="EMBL" id="QKF53236.1"/>
    </source>
</evidence>